<dbReference type="Proteomes" id="UP000826513">
    <property type="component" value="Chromosome 1"/>
</dbReference>
<dbReference type="Gene3D" id="3.20.20.370">
    <property type="entry name" value="Glycoside hydrolase/deacetylase"/>
    <property type="match status" value="1"/>
</dbReference>
<dbReference type="SUPFAM" id="SSF88713">
    <property type="entry name" value="Glycoside hydrolase/deacetylase"/>
    <property type="match status" value="1"/>
</dbReference>
<dbReference type="STRING" id="1367849.GCA_000518585_04186"/>
<dbReference type="OrthoDB" id="6086702at2"/>
<organism evidence="1 3">
    <name type="scientific">Agrobacterium larrymoorei</name>
    <dbReference type="NCBI Taxonomy" id="160699"/>
    <lineage>
        <taxon>Bacteria</taxon>
        <taxon>Pseudomonadati</taxon>
        <taxon>Pseudomonadota</taxon>
        <taxon>Alphaproteobacteria</taxon>
        <taxon>Hyphomicrobiales</taxon>
        <taxon>Rhizobiaceae</taxon>
        <taxon>Rhizobium/Agrobacterium group</taxon>
        <taxon>Agrobacterium</taxon>
    </lineage>
</organism>
<dbReference type="AlphaFoldDB" id="A0A4D7DK88"/>
<reference evidence="2 4" key="2">
    <citation type="submission" date="2021-03" db="EMBL/GenBank/DDBJ databases">
        <title>Rapid diversification of plasmids in a genus of pathogenic and nitrogen fixing bacteria.</title>
        <authorList>
            <person name="Weisberg A.J."/>
            <person name="Miller M."/>
            <person name="Ream W."/>
            <person name="Grunwald N.J."/>
            <person name="Chang J.H."/>
        </authorList>
    </citation>
    <scope>NUCLEOTIDE SEQUENCE [LARGE SCALE GENOMIC DNA]</scope>
    <source>
        <strain evidence="2 4">AF3.44</strain>
    </source>
</reference>
<dbReference type="GO" id="GO:0005975">
    <property type="term" value="P:carbohydrate metabolic process"/>
    <property type="evidence" value="ECO:0007669"/>
    <property type="project" value="InterPro"/>
</dbReference>
<reference evidence="1 3" key="1">
    <citation type="submission" date="2019-04" db="EMBL/GenBank/DDBJ databases">
        <title>Complete genome sequence of Agrobacterium larrymoorei CFBP5473.</title>
        <authorList>
            <person name="Haryono M."/>
            <person name="Chou L."/>
            <person name="Lin Y.-C."/>
            <person name="Lai E.-M."/>
            <person name="Kuo C.-H."/>
        </authorList>
    </citation>
    <scope>NUCLEOTIDE SEQUENCE [LARGE SCALE GENOMIC DNA]</scope>
    <source>
        <strain evidence="1 3">CFBP5473</strain>
    </source>
</reference>
<dbReference type="Proteomes" id="UP000298545">
    <property type="component" value="Chromosome circular"/>
</dbReference>
<evidence type="ECO:0000313" key="4">
    <source>
        <dbReference type="Proteomes" id="UP000826513"/>
    </source>
</evidence>
<dbReference type="KEGG" id="alf:CFBP5473_02430"/>
<dbReference type="InterPro" id="IPR049591">
    <property type="entry name" value="CE4_u4-like"/>
</dbReference>
<evidence type="ECO:0000313" key="1">
    <source>
        <dbReference type="EMBL" id="QCI96875.1"/>
    </source>
</evidence>
<dbReference type="RefSeq" id="WP_027676721.1">
    <property type="nucleotide sequence ID" value="NZ_CP039691.1"/>
</dbReference>
<proteinExistence type="predicted"/>
<dbReference type="InterPro" id="IPR011330">
    <property type="entry name" value="Glyco_hydro/deAcase_b/a-brl"/>
</dbReference>
<dbReference type="CDD" id="cd10928">
    <property type="entry name" value="CE4_u4"/>
    <property type="match status" value="1"/>
</dbReference>
<accession>A0A4D7DK88</accession>
<evidence type="ECO:0000313" key="2">
    <source>
        <dbReference type="EMBL" id="QYA07699.1"/>
    </source>
</evidence>
<dbReference type="EMBL" id="CP072167">
    <property type="protein sequence ID" value="QYA07699.1"/>
    <property type="molecule type" value="Genomic_DNA"/>
</dbReference>
<name>A0A4D7DK88_9HYPH</name>
<keyword evidence="4" id="KW-1185">Reference proteome</keyword>
<protein>
    <submittedName>
        <fullName evidence="1 2">Polysaccharide deacetylase</fullName>
    </submittedName>
</protein>
<evidence type="ECO:0000313" key="3">
    <source>
        <dbReference type="Proteomes" id="UP000298545"/>
    </source>
</evidence>
<sequence>MTEKRLLETLDQLANEGRVADLWLRDDDATQPTLALDRLLALSQTYAVPMTLAVIPEPTGEALAKKLSGTTDIHIAVHGWAHKNHAGPDEKKRELGLHRGRDIVLGELEAGFSKLRALHPSRFVPMLVPPWNRIDQDIIDGLNDIGFTALSVYGPEKESPITLLNTHIDVIDWRGTRGGKDHDLLFAETAERISVAQPAGRTAGILTHHLDHDEAVWSFLERLFSLTANHPGCRWRSSRELIANPSP</sequence>
<dbReference type="EMBL" id="CP039691">
    <property type="protein sequence ID" value="QCI96875.1"/>
    <property type="molecule type" value="Genomic_DNA"/>
</dbReference>
<gene>
    <name evidence="1" type="ORF">CFBP5473_02430</name>
    <name evidence="2" type="ORF">J5285_02960</name>
</gene>